<name>A0ABR7FZG2_9FIRM</name>
<keyword evidence="2" id="KW-1185">Reference proteome</keyword>
<comment type="caution">
    <text evidence="1">The sequence shown here is derived from an EMBL/GenBank/DDBJ whole genome shotgun (WGS) entry which is preliminary data.</text>
</comment>
<evidence type="ECO:0000313" key="1">
    <source>
        <dbReference type="EMBL" id="MBC5679861.1"/>
    </source>
</evidence>
<proteinExistence type="predicted"/>
<reference evidence="1 2" key="1">
    <citation type="submission" date="2020-08" db="EMBL/GenBank/DDBJ databases">
        <title>Genome public.</title>
        <authorList>
            <person name="Liu C."/>
            <person name="Sun Q."/>
        </authorList>
    </citation>
    <scope>NUCLEOTIDE SEQUENCE [LARGE SCALE GENOMIC DNA]</scope>
    <source>
        <strain evidence="1 2">NSJ-43</strain>
    </source>
</reference>
<dbReference type="Gene3D" id="2.30.30.110">
    <property type="match status" value="1"/>
</dbReference>
<dbReference type="Proteomes" id="UP000628463">
    <property type="component" value="Unassembled WGS sequence"/>
</dbReference>
<dbReference type="InterPro" id="IPR011067">
    <property type="entry name" value="Plasmid_toxin/cell-grow_inhib"/>
</dbReference>
<dbReference type="RefSeq" id="WP_186836086.1">
    <property type="nucleotide sequence ID" value="NZ_JACOPD010000002.1"/>
</dbReference>
<evidence type="ECO:0000313" key="2">
    <source>
        <dbReference type="Proteomes" id="UP000628463"/>
    </source>
</evidence>
<organism evidence="1 2">
    <name type="scientific">Lachnospira hominis</name>
    <name type="common">ex Liu et al. 2021</name>
    <dbReference type="NCBI Taxonomy" id="2763051"/>
    <lineage>
        <taxon>Bacteria</taxon>
        <taxon>Bacillati</taxon>
        <taxon>Bacillota</taxon>
        <taxon>Clostridia</taxon>
        <taxon>Lachnospirales</taxon>
        <taxon>Lachnospiraceae</taxon>
        <taxon>Lachnospira</taxon>
    </lineage>
</organism>
<sequence length="261" mass="31210">MVDKIEVLFSEVISTLRKYTNSINRKNNIESRKVEKFLKDVIFKTNRQLDGYIESDRVLNVDSRLRAIKSELLRDITDKEIDQYLSWIYKLLHDTVAHNKDIVLLRDYRYYNKLGNEKQINKIKKKRKALEPKNYPKKISIGDIVYLQCGFGYCGEINTNHYAIIMSEIKNQMYFIVPLSSDELRMFPYYLEGLNLPNAEHDENKLSYVRFDQARFVHYRRIENIMVNDKALTRKIKPEDIVEVNKKFLEFMNFQLTKENN</sequence>
<accession>A0ABR7FZG2</accession>
<dbReference type="EMBL" id="JACOPD010000002">
    <property type="protein sequence ID" value="MBC5679861.1"/>
    <property type="molecule type" value="Genomic_DNA"/>
</dbReference>
<protein>
    <submittedName>
        <fullName evidence="1">Type II toxin-antitoxin system PemK/MazF family toxin</fullName>
    </submittedName>
</protein>
<gene>
    <name evidence="1" type="ORF">H8S01_02655</name>
</gene>
<dbReference type="SUPFAM" id="SSF50118">
    <property type="entry name" value="Cell growth inhibitor/plasmid maintenance toxic component"/>
    <property type="match status" value="1"/>
</dbReference>